<proteinExistence type="predicted"/>
<sequence length="318" mass="35273">MKRLRFWLFPVLSGICLGFITFCYATRWDTLAAVTVVPAWCWPLPGALLAGVRWKPRRVRTLWALWGLFALLFVDELRPLTHPLRWLSSPTTTGKAAGTWRVVSLNCAGGDPKAAEEVRAWKPDVVLLQEIPNPESVRALAEKLYGSRDACAVGFDTAVLARNLTAVPLPHDLQRYAVVAKTPHGTVASVRLSPSILRVDFWSPECWKAHTENRQTRRAELRAVVAQLSRDGALLVGGDLNAPAGDGVFSELNPLRLQDVWPVAGLGWGNTIANDLPIHRIDQLWLRGHNPQALIAVKTQNSDHRMLICDLLSQSSPR</sequence>
<keyword evidence="3" id="KW-0255">Endonuclease</keyword>
<dbReference type="InterPro" id="IPR036691">
    <property type="entry name" value="Endo/exonu/phosph_ase_sf"/>
</dbReference>
<gene>
    <name evidence="3" type="ORF">HNQ39_001209</name>
</gene>
<dbReference type="Proteomes" id="UP000520814">
    <property type="component" value="Unassembled WGS sequence"/>
</dbReference>
<evidence type="ECO:0000259" key="2">
    <source>
        <dbReference type="Pfam" id="PF03372"/>
    </source>
</evidence>
<feature type="transmembrane region" description="Helical" evidence="1">
    <location>
        <begin position="62"/>
        <end position="80"/>
    </location>
</feature>
<dbReference type="GO" id="GO:0004519">
    <property type="term" value="F:endonuclease activity"/>
    <property type="evidence" value="ECO:0007669"/>
    <property type="project" value="UniProtKB-KW"/>
</dbReference>
<keyword evidence="3" id="KW-0378">Hydrolase</keyword>
<dbReference type="GO" id="GO:0004527">
    <property type="term" value="F:exonuclease activity"/>
    <property type="evidence" value="ECO:0007669"/>
    <property type="project" value="UniProtKB-KW"/>
</dbReference>
<evidence type="ECO:0000256" key="1">
    <source>
        <dbReference type="SAM" id="Phobius"/>
    </source>
</evidence>
<keyword evidence="3" id="KW-0540">Nuclease</keyword>
<evidence type="ECO:0000313" key="4">
    <source>
        <dbReference type="Proteomes" id="UP000520814"/>
    </source>
</evidence>
<keyword evidence="4" id="KW-1185">Reference proteome</keyword>
<dbReference type="Gene3D" id="3.60.10.10">
    <property type="entry name" value="Endonuclease/exonuclease/phosphatase"/>
    <property type="match status" value="1"/>
</dbReference>
<dbReference type="SUPFAM" id="SSF56219">
    <property type="entry name" value="DNase I-like"/>
    <property type="match status" value="1"/>
</dbReference>
<feature type="transmembrane region" description="Helical" evidence="1">
    <location>
        <begin position="31"/>
        <end position="50"/>
    </location>
</feature>
<keyword evidence="1" id="KW-0812">Transmembrane</keyword>
<reference evidence="3 4" key="1">
    <citation type="submission" date="2020-08" db="EMBL/GenBank/DDBJ databases">
        <title>Genomic Encyclopedia of Type Strains, Phase IV (KMG-IV): sequencing the most valuable type-strain genomes for metagenomic binning, comparative biology and taxonomic classification.</title>
        <authorList>
            <person name="Goeker M."/>
        </authorList>
    </citation>
    <scope>NUCLEOTIDE SEQUENCE [LARGE SCALE GENOMIC DNA]</scope>
    <source>
        <strain evidence="3 4">DSM 23562</strain>
    </source>
</reference>
<accession>A0A7W9SMP1</accession>
<protein>
    <submittedName>
        <fullName evidence="3">Endonuclease/exonuclease/phosphatase (EEP) superfamily protein YafD</fullName>
    </submittedName>
</protein>
<comment type="caution">
    <text evidence="3">The sequence shown here is derived from an EMBL/GenBank/DDBJ whole genome shotgun (WGS) entry which is preliminary data.</text>
</comment>
<dbReference type="AlphaFoldDB" id="A0A7W9SMP1"/>
<evidence type="ECO:0000313" key="3">
    <source>
        <dbReference type="EMBL" id="MBB6049447.1"/>
    </source>
</evidence>
<feature type="domain" description="Endonuclease/exonuclease/phosphatase" evidence="2">
    <location>
        <begin position="104"/>
        <end position="304"/>
    </location>
</feature>
<organism evidence="3 4">
    <name type="scientific">Armatimonas rosea</name>
    <dbReference type="NCBI Taxonomy" id="685828"/>
    <lineage>
        <taxon>Bacteria</taxon>
        <taxon>Bacillati</taxon>
        <taxon>Armatimonadota</taxon>
        <taxon>Armatimonadia</taxon>
        <taxon>Armatimonadales</taxon>
        <taxon>Armatimonadaceae</taxon>
        <taxon>Armatimonas</taxon>
    </lineage>
</organism>
<keyword evidence="3" id="KW-0269">Exonuclease</keyword>
<keyword evidence="1" id="KW-1133">Transmembrane helix</keyword>
<dbReference type="EMBL" id="JACHGW010000001">
    <property type="protein sequence ID" value="MBB6049447.1"/>
    <property type="molecule type" value="Genomic_DNA"/>
</dbReference>
<keyword evidence="1" id="KW-0472">Membrane</keyword>
<dbReference type="InterPro" id="IPR005135">
    <property type="entry name" value="Endo/exonuclease/phosphatase"/>
</dbReference>
<dbReference type="Pfam" id="PF03372">
    <property type="entry name" value="Exo_endo_phos"/>
    <property type="match status" value="1"/>
</dbReference>
<dbReference type="RefSeq" id="WP_184193049.1">
    <property type="nucleotide sequence ID" value="NZ_JACHGW010000001.1"/>
</dbReference>
<feature type="transmembrane region" description="Helical" evidence="1">
    <location>
        <begin position="7"/>
        <end position="25"/>
    </location>
</feature>
<name>A0A7W9SMP1_ARMRO</name>